<feature type="compositionally biased region" description="Low complexity" evidence="1">
    <location>
        <begin position="119"/>
        <end position="130"/>
    </location>
</feature>
<dbReference type="AlphaFoldDB" id="A0A1Q9E876"/>
<feature type="region of interest" description="Disordered" evidence="1">
    <location>
        <begin position="114"/>
        <end position="165"/>
    </location>
</feature>
<keyword evidence="3" id="KW-1185">Reference proteome</keyword>
<gene>
    <name evidence="2" type="ORF">AK812_SmicGene13399</name>
</gene>
<dbReference type="Proteomes" id="UP000186817">
    <property type="component" value="Unassembled WGS sequence"/>
</dbReference>
<evidence type="ECO:0000313" key="3">
    <source>
        <dbReference type="Proteomes" id="UP000186817"/>
    </source>
</evidence>
<name>A0A1Q9E876_SYMMI</name>
<feature type="region of interest" description="Disordered" evidence="1">
    <location>
        <begin position="1"/>
        <end position="64"/>
    </location>
</feature>
<protein>
    <submittedName>
        <fullName evidence="2">Uncharacterized protein</fullName>
    </submittedName>
</protein>
<reference evidence="2 3" key="1">
    <citation type="submission" date="2016-02" db="EMBL/GenBank/DDBJ databases">
        <title>Genome analysis of coral dinoflagellate symbionts highlights evolutionary adaptations to a symbiotic lifestyle.</title>
        <authorList>
            <person name="Aranda M."/>
            <person name="Li Y."/>
            <person name="Liew Y.J."/>
            <person name="Baumgarten S."/>
            <person name="Simakov O."/>
            <person name="Wilson M."/>
            <person name="Piel J."/>
            <person name="Ashoor H."/>
            <person name="Bougouffa S."/>
            <person name="Bajic V.B."/>
            <person name="Ryu T."/>
            <person name="Ravasi T."/>
            <person name="Bayer T."/>
            <person name="Micklem G."/>
            <person name="Kim H."/>
            <person name="Bhak J."/>
            <person name="Lajeunesse T.C."/>
            <person name="Voolstra C.R."/>
        </authorList>
    </citation>
    <scope>NUCLEOTIDE SEQUENCE [LARGE SCALE GENOMIC DNA]</scope>
    <source>
        <strain evidence="2 3">CCMP2467</strain>
    </source>
</reference>
<feature type="region of interest" description="Disordered" evidence="1">
    <location>
        <begin position="204"/>
        <end position="241"/>
    </location>
</feature>
<comment type="caution">
    <text evidence="2">The sequence shown here is derived from an EMBL/GenBank/DDBJ whole genome shotgun (WGS) entry which is preliminary data.</text>
</comment>
<proteinExistence type="predicted"/>
<feature type="compositionally biased region" description="Polar residues" evidence="1">
    <location>
        <begin position="17"/>
        <end position="39"/>
    </location>
</feature>
<feature type="compositionally biased region" description="Basic and acidic residues" evidence="1">
    <location>
        <begin position="141"/>
        <end position="155"/>
    </location>
</feature>
<evidence type="ECO:0000256" key="1">
    <source>
        <dbReference type="SAM" id="MobiDB-lite"/>
    </source>
</evidence>
<dbReference type="OrthoDB" id="441035at2759"/>
<sequence>MRENTDGSEAAQVPLSGDNTDGNAHGNTDTVAATASAEGNSFGFRDGSEERSQGRLQQALGRAAAPLAGAASGALGGALGVAAVASGGALGALAAVALAGTLVSTAVKAQAAQDQQLPTEQSQIETQSQEPVGTEDLAESSESRQSRHAENHPDDNGGPLPPPEECRDRLLLTFWRLRSLKPRTVTLSTPSFYWLVPSWWGATMRGEEEEQEEEEEEEEDEEEELKRQDGRPVTAITMLRQ</sequence>
<organism evidence="2 3">
    <name type="scientific">Symbiodinium microadriaticum</name>
    <name type="common">Dinoflagellate</name>
    <name type="synonym">Zooxanthella microadriatica</name>
    <dbReference type="NCBI Taxonomy" id="2951"/>
    <lineage>
        <taxon>Eukaryota</taxon>
        <taxon>Sar</taxon>
        <taxon>Alveolata</taxon>
        <taxon>Dinophyceae</taxon>
        <taxon>Suessiales</taxon>
        <taxon>Symbiodiniaceae</taxon>
        <taxon>Symbiodinium</taxon>
    </lineage>
</organism>
<feature type="compositionally biased region" description="Acidic residues" evidence="1">
    <location>
        <begin position="207"/>
        <end position="223"/>
    </location>
</feature>
<evidence type="ECO:0000313" key="2">
    <source>
        <dbReference type="EMBL" id="OLQ03625.1"/>
    </source>
</evidence>
<dbReference type="EMBL" id="LSRX01000231">
    <property type="protein sequence ID" value="OLQ03625.1"/>
    <property type="molecule type" value="Genomic_DNA"/>
</dbReference>
<accession>A0A1Q9E876</accession>